<sequence>MSANPSGNNNGGGGSSSGSSGGGGSPCGACKFLRRKCVAGCIFAPYFDSEQGAAHFAAVHKVFGASNVSKLLQHIPANKRLDAVVTICYEAHARLRDPVYGCVAHIFALQQQVANLQAELSYLKAHLAALELPTPPPLPQPLLIPSATQSIFDLPTAPPTYDLSSLFDPVVTMPSRQVDHHLLGAARAPPEISSSAGGGGGGGGDLQELARELLCRRGPPTVEASSLPDHSKGNLCNKDQNIVSFVTLPFQRRYSERQHLVDVTEIFNQLPWEKKRRLYKLGYIVIILALSIFWMIWSIVDE</sequence>
<evidence type="ECO:0000256" key="1">
    <source>
        <dbReference type="ARBA" id="ARBA00005474"/>
    </source>
</evidence>
<feature type="domain" description="LOB" evidence="4">
    <location>
        <begin position="25"/>
        <end position="127"/>
    </location>
</feature>
<dbReference type="Proteomes" id="UP000834106">
    <property type="component" value="Chromosome 22"/>
</dbReference>
<evidence type="ECO:0000313" key="5">
    <source>
        <dbReference type="EMBL" id="CAI9785996.1"/>
    </source>
</evidence>
<dbReference type="PANTHER" id="PTHR31529:SF4">
    <property type="entry name" value="LOB DOMAIN-CONTAINING PROTEIN 30"/>
    <property type="match status" value="1"/>
</dbReference>
<protein>
    <recommendedName>
        <fullName evidence="4">LOB domain-containing protein</fullName>
    </recommendedName>
</protein>
<feature type="compositionally biased region" description="Gly residues" evidence="2">
    <location>
        <begin position="9"/>
        <end position="23"/>
    </location>
</feature>
<evidence type="ECO:0000256" key="2">
    <source>
        <dbReference type="SAM" id="MobiDB-lite"/>
    </source>
</evidence>
<dbReference type="EMBL" id="OU503057">
    <property type="protein sequence ID" value="CAI9785996.1"/>
    <property type="molecule type" value="Genomic_DNA"/>
</dbReference>
<accession>A0AAD2EF89</accession>
<dbReference type="Pfam" id="PF03311">
    <property type="entry name" value="Cornichon"/>
    <property type="match status" value="1"/>
</dbReference>
<dbReference type="AlphaFoldDB" id="A0AAD2EF89"/>
<dbReference type="GO" id="GO:0005634">
    <property type="term" value="C:nucleus"/>
    <property type="evidence" value="ECO:0007669"/>
    <property type="project" value="TreeGrafter"/>
</dbReference>
<gene>
    <name evidence="5" type="ORF">FPE_LOCUS33426</name>
</gene>
<comment type="similarity">
    <text evidence="1">Belongs to the LOB domain-containing protein family.</text>
</comment>
<keyword evidence="3" id="KW-1133">Transmembrane helix</keyword>
<evidence type="ECO:0000313" key="6">
    <source>
        <dbReference type="Proteomes" id="UP000834106"/>
    </source>
</evidence>
<dbReference type="InterPro" id="IPR004883">
    <property type="entry name" value="LOB"/>
</dbReference>
<proteinExistence type="inferred from homology"/>
<dbReference type="GO" id="GO:0016192">
    <property type="term" value="P:vesicle-mediated transport"/>
    <property type="evidence" value="ECO:0007669"/>
    <property type="project" value="InterPro"/>
</dbReference>
<dbReference type="Pfam" id="PF03195">
    <property type="entry name" value="LOB"/>
    <property type="match status" value="1"/>
</dbReference>
<name>A0AAD2EF89_9LAMI</name>
<dbReference type="PROSITE" id="PS50891">
    <property type="entry name" value="LOB"/>
    <property type="match status" value="1"/>
</dbReference>
<reference evidence="5" key="1">
    <citation type="submission" date="2023-05" db="EMBL/GenBank/DDBJ databases">
        <authorList>
            <person name="Huff M."/>
        </authorList>
    </citation>
    <scope>NUCLEOTIDE SEQUENCE</scope>
</reference>
<feature type="transmembrane region" description="Helical" evidence="3">
    <location>
        <begin position="281"/>
        <end position="300"/>
    </location>
</feature>
<dbReference type="GO" id="GO:0045893">
    <property type="term" value="P:positive regulation of DNA-templated transcription"/>
    <property type="evidence" value="ECO:0007669"/>
    <property type="project" value="TreeGrafter"/>
</dbReference>
<organism evidence="5 6">
    <name type="scientific">Fraxinus pennsylvanica</name>
    <dbReference type="NCBI Taxonomy" id="56036"/>
    <lineage>
        <taxon>Eukaryota</taxon>
        <taxon>Viridiplantae</taxon>
        <taxon>Streptophyta</taxon>
        <taxon>Embryophyta</taxon>
        <taxon>Tracheophyta</taxon>
        <taxon>Spermatophyta</taxon>
        <taxon>Magnoliopsida</taxon>
        <taxon>eudicotyledons</taxon>
        <taxon>Gunneridae</taxon>
        <taxon>Pentapetalae</taxon>
        <taxon>asterids</taxon>
        <taxon>lamiids</taxon>
        <taxon>Lamiales</taxon>
        <taxon>Oleaceae</taxon>
        <taxon>Oleeae</taxon>
        <taxon>Fraxinus</taxon>
    </lineage>
</organism>
<evidence type="ECO:0000256" key="3">
    <source>
        <dbReference type="SAM" id="Phobius"/>
    </source>
</evidence>
<dbReference type="InterPro" id="IPR003377">
    <property type="entry name" value="Cornichon"/>
</dbReference>
<keyword evidence="3" id="KW-0472">Membrane</keyword>
<evidence type="ECO:0000259" key="4">
    <source>
        <dbReference type="PROSITE" id="PS50891"/>
    </source>
</evidence>
<dbReference type="GO" id="GO:0009755">
    <property type="term" value="P:hormone-mediated signaling pathway"/>
    <property type="evidence" value="ECO:0007669"/>
    <property type="project" value="TreeGrafter"/>
</dbReference>
<keyword evidence="6" id="KW-1185">Reference proteome</keyword>
<keyword evidence="3" id="KW-0812">Transmembrane</keyword>
<feature type="region of interest" description="Disordered" evidence="2">
    <location>
        <begin position="1"/>
        <end position="23"/>
    </location>
</feature>
<dbReference type="PANTHER" id="PTHR31529">
    <property type="entry name" value="LOB DOMAIN CONTAINING PROTEIN"/>
    <property type="match status" value="1"/>
</dbReference>